<comment type="caution">
    <text evidence="1">The sequence shown here is derived from an EMBL/GenBank/DDBJ whole genome shotgun (WGS) entry which is preliminary data.</text>
</comment>
<sequence length="730" mass="83383">MSRRRCFMRCERKLPLFGLPKEEELRKKWLQFIFISIPTQFNPNLSLCSQHFTDDCFMNHTQFVNGFSQRLHMKYGAVPTLFGDPGNPVPQPIIAPLARFHDVGCQTDAPQTMSVGTRVLILPKKVTVGTQLAWGTLKHRHVRSKGSQTTESSLRVGNETFSSHPDFHLPSTSIETPGLRPRKRPRLELEYDMEEEEEEEEEDVWDPTREVKSEPKEAMSSPVGSAVTEGSETPPTYSDCKYIVFESCLKELFDTCPVCKRSCEVLRRRMGTFVAFTQLCQNCTYSRRWQSQPVVGSTPVGNLQISAATYFTGSCFSQLEKICKAMHLQIFPYDTFRKHARSFLEPAVVYKWKVDQHNLLQKLHQGGKVAVGGDMQTTGKKYGSYTLMHLESNRIVDLQLVQSNEVGGRIHMEKEGLKRCLSVLESNCLPVEYIVTDRRPQIQTFLSERNITQFYDVWHFEKDLSVKLKKLSQSKDCGVLKNWLRSIKNHVYWTAVSSTSGHEKVAKWTSLVNHVQNVHVHTDPIFPKCEHPVKVSRDESKYVKPGSIALNKLEKVLVNKTVVGDVEKLSHHNQTASLEAFHRLIQRFVPKNGVLPFMEMLCRLYLAVMHFNENANREVVYKVVILEDFKGECITKPVKTEPTHNYVDDLMRLVFDEVLEDPTPFVEELKTIPIPGERSSQQERPSNPEEVPHNVSSQVMLGSQHANLLVQQTPGVSGIQPWFIILNAPS</sequence>
<organism evidence="1 2">
    <name type="scientific">Chaenocephalus aceratus</name>
    <name type="common">Blackfin icefish</name>
    <name type="synonym">Chaenichthys aceratus</name>
    <dbReference type="NCBI Taxonomy" id="36190"/>
    <lineage>
        <taxon>Eukaryota</taxon>
        <taxon>Metazoa</taxon>
        <taxon>Chordata</taxon>
        <taxon>Craniata</taxon>
        <taxon>Vertebrata</taxon>
        <taxon>Euteleostomi</taxon>
        <taxon>Actinopterygii</taxon>
        <taxon>Neopterygii</taxon>
        <taxon>Teleostei</taxon>
        <taxon>Neoteleostei</taxon>
        <taxon>Acanthomorphata</taxon>
        <taxon>Eupercaria</taxon>
        <taxon>Perciformes</taxon>
        <taxon>Notothenioidei</taxon>
        <taxon>Channichthyidae</taxon>
        <taxon>Chaenocephalus</taxon>
    </lineage>
</organism>
<accession>A0ACB9VPS8</accession>
<dbReference type="Proteomes" id="UP001057452">
    <property type="component" value="Chromosome 24"/>
</dbReference>
<dbReference type="EMBL" id="CM043808">
    <property type="protein sequence ID" value="KAI4802052.1"/>
    <property type="molecule type" value="Genomic_DNA"/>
</dbReference>
<gene>
    <name evidence="1" type="ORF">KUCAC02_019911</name>
</gene>
<evidence type="ECO:0000313" key="2">
    <source>
        <dbReference type="Proteomes" id="UP001057452"/>
    </source>
</evidence>
<name>A0ACB9VPS8_CHAAC</name>
<evidence type="ECO:0000313" key="1">
    <source>
        <dbReference type="EMBL" id="KAI4802052.1"/>
    </source>
</evidence>
<reference evidence="1" key="1">
    <citation type="submission" date="2022-05" db="EMBL/GenBank/DDBJ databases">
        <title>Chromosome-level genome of Chaenocephalus aceratus.</title>
        <authorList>
            <person name="Park H."/>
        </authorList>
    </citation>
    <scope>NUCLEOTIDE SEQUENCE</scope>
    <source>
        <strain evidence="1">KU_202001</strain>
    </source>
</reference>
<proteinExistence type="predicted"/>
<keyword evidence="2" id="KW-1185">Reference proteome</keyword>
<protein>
    <submittedName>
        <fullName evidence="1">Uncharacterized protein</fullName>
    </submittedName>
</protein>